<evidence type="ECO:0000313" key="3">
    <source>
        <dbReference type="EMBL" id="MFD2803242.1"/>
    </source>
</evidence>
<protein>
    <submittedName>
        <fullName evidence="3">Excisionase family DNA-binding protein</fullName>
    </submittedName>
</protein>
<organism evidence="3 4">
    <name type="scientific">Prauserella oleivorans</name>
    <dbReference type="NCBI Taxonomy" id="1478153"/>
    <lineage>
        <taxon>Bacteria</taxon>
        <taxon>Bacillati</taxon>
        <taxon>Actinomycetota</taxon>
        <taxon>Actinomycetes</taxon>
        <taxon>Pseudonocardiales</taxon>
        <taxon>Pseudonocardiaceae</taxon>
        <taxon>Prauserella</taxon>
    </lineage>
</organism>
<keyword evidence="4" id="KW-1185">Reference proteome</keyword>
<dbReference type="Gene3D" id="1.10.10.10">
    <property type="entry name" value="Winged helix-like DNA-binding domain superfamily/Winged helix DNA-binding domain"/>
    <property type="match status" value="1"/>
</dbReference>
<dbReference type="InterPro" id="IPR010093">
    <property type="entry name" value="SinI_DNA-bd"/>
</dbReference>
<dbReference type="NCBIfam" id="TIGR01764">
    <property type="entry name" value="excise"/>
    <property type="match status" value="1"/>
</dbReference>
<dbReference type="Pfam" id="PF12728">
    <property type="entry name" value="HTH_17"/>
    <property type="match status" value="1"/>
</dbReference>
<feature type="region of interest" description="Disordered" evidence="1">
    <location>
        <begin position="1"/>
        <end position="21"/>
    </location>
</feature>
<proteinExistence type="predicted"/>
<dbReference type="Proteomes" id="UP001597478">
    <property type="component" value="Unassembled WGS sequence"/>
</dbReference>
<dbReference type="EMBL" id="JBHUOF010000051">
    <property type="protein sequence ID" value="MFD2803242.1"/>
    <property type="molecule type" value="Genomic_DNA"/>
</dbReference>
<evidence type="ECO:0000259" key="2">
    <source>
        <dbReference type="Pfam" id="PF12728"/>
    </source>
</evidence>
<sequence>MTAAVEQESHTLLPPTPDTSRQYKELSKLLAAAPQKPSKRARLVSPEGEEIELPDELFGVLREVVQALSSGQGISIAPHTAQLSTQEAADFLGISRPTLVKLLEQGEIPFEQSGRRRHRKVRLADVESYRRRARRSRRAALRTMTQEADEAGLYETDTGFVSTR</sequence>
<dbReference type="SUPFAM" id="SSF46955">
    <property type="entry name" value="Putative DNA-binding domain"/>
    <property type="match status" value="1"/>
</dbReference>
<evidence type="ECO:0000256" key="1">
    <source>
        <dbReference type="SAM" id="MobiDB-lite"/>
    </source>
</evidence>
<feature type="domain" description="Helix-turn-helix" evidence="2">
    <location>
        <begin position="83"/>
        <end position="133"/>
    </location>
</feature>
<comment type="caution">
    <text evidence="3">The sequence shown here is derived from an EMBL/GenBank/DDBJ whole genome shotgun (WGS) entry which is preliminary data.</text>
</comment>
<dbReference type="InterPro" id="IPR009061">
    <property type="entry name" value="DNA-bd_dom_put_sf"/>
</dbReference>
<evidence type="ECO:0000313" key="4">
    <source>
        <dbReference type="Proteomes" id="UP001597478"/>
    </source>
</evidence>
<dbReference type="GO" id="GO:0003677">
    <property type="term" value="F:DNA binding"/>
    <property type="evidence" value="ECO:0007669"/>
    <property type="project" value="UniProtKB-KW"/>
</dbReference>
<name>A0ABW5WJG6_9PSEU</name>
<dbReference type="InterPro" id="IPR041657">
    <property type="entry name" value="HTH_17"/>
</dbReference>
<dbReference type="RefSeq" id="WP_377385296.1">
    <property type="nucleotide sequence ID" value="NZ_JBHSAN010000005.1"/>
</dbReference>
<keyword evidence="3" id="KW-0238">DNA-binding</keyword>
<feature type="region of interest" description="Disordered" evidence="1">
    <location>
        <begin position="142"/>
        <end position="164"/>
    </location>
</feature>
<dbReference type="InterPro" id="IPR036388">
    <property type="entry name" value="WH-like_DNA-bd_sf"/>
</dbReference>
<gene>
    <name evidence="3" type="ORF">ACFS2C_28010</name>
</gene>
<accession>A0ABW5WJG6</accession>
<reference evidence="4" key="1">
    <citation type="journal article" date="2019" name="Int. J. Syst. Evol. Microbiol.">
        <title>The Global Catalogue of Microorganisms (GCM) 10K type strain sequencing project: providing services to taxonomists for standard genome sequencing and annotation.</title>
        <authorList>
            <consortium name="The Broad Institute Genomics Platform"/>
            <consortium name="The Broad Institute Genome Sequencing Center for Infectious Disease"/>
            <person name="Wu L."/>
            <person name="Ma J."/>
        </authorList>
    </citation>
    <scope>NUCLEOTIDE SEQUENCE [LARGE SCALE GENOMIC DNA]</scope>
    <source>
        <strain evidence="4">IBRC-M 10906</strain>
    </source>
</reference>